<comment type="caution">
    <text evidence="6">The sequence shown here is derived from an EMBL/GenBank/DDBJ whole genome shotgun (WGS) entry which is preliminary data.</text>
</comment>
<evidence type="ECO:0000256" key="1">
    <source>
        <dbReference type="ARBA" id="ARBA00023015"/>
    </source>
</evidence>
<feature type="DNA-binding region" description="H-T-H motif" evidence="4">
    <location>
        <begin position="37"/>
        <end position="56"/>
    </location>
</feature>
<dbReference type="AlphaFoldDB" id="A0A0Q2QKN0"/>
<dbReference type="InterPro" id="IPR001647">
    <property type="entry name" value="HTH_TetR"/>
</dbReference>
<dbReference type="Pfam" id="PF00440">
    <property type="entry name" value="TetR_N"/>
    <property type="match status" value="1"/>
</dbReference>
<keyword evidence="3" id="KW-0804">Transcription</keyword>
<evidence type="ECO:0000259" key="5">
    <source>
        <dbReference type="PROSITE" id="PS50977"/>
    </source>
</evidence>
<dbReference type="Pfam" id="PF21306">
    <property type="entry name" value="TetR_C_40"/>
    <property type="match status" value="1"/>
</dbReference>
<dbReference type="SUPFAM" id="SSF46689">
    <property type="entry name" value="Homeodomain-like"/>
    <property type="match status" value="1"/>
</dbReference>
<dbReference type="STRING" id="1778.A9W97_29815"/>
<proteinExistence type="predicted"/>
<dbReference type="RefSeq" id="WP_055576740.1">
    <property type="nucleotide sequence ID" value="NZ_LKTM01000025.1"/>
</dbReference>
<evidence type="ECO:0000256" key="2">
    <source>
        <dbReference type="ARBA" id="ARBA00023125"/>
    </source>
</evidence>
<name>A0A0Q2QKN0_MYCGO</name>
<dbReference type="EMBL" id="LKTM01000025">
    <property type="protein sequence ID" value="KQH80389.1"/>
    <property type="molecule type" value="Genomic_DNA"/>
</dbReference>
<gene>
    <name evidence="6" type="ORF">AO501_03680</name>
</gene>
<dbReference type="PROSITE" id="PS50977">
    <property type="entry name" value="HTH_TETR_2"/>
    <property type="match status" value="1"/>
</dbReference>
<organism evidence="6 7">
    <name type="scientific">Mycobacterium gordonae</name>
    <dbReference type="NCBI Taxonomy" id="1778"/>
    <lineage>
        <taxon>Bacteria</taxon>
        <taxon>Bacillati</taxon>
        <taxon>Actinomycetota</taxon>
        <taxon>Actinomycetes</taxon>
        <taxon>Mycobacteriales</taxon>
        <taxon>Mycobacteriaceae</taxon>
        <taxon>Mycobacterium</taxon>
    </lineage>
</organism>
<evidence type="ECO:0000256" key="4">
    <source>
        <dbReference type="PROSITE-ProRule" id="PRU00335"/>
    </source>
</evidence>
<accession>A0A0Q2QKN0</accession>
<dbReference type="GO" id="GO:0003700">
    <property type="term" value="F:DNA-binding transcription factor activity"/>
    <property type="evidence" value="ECO:0007669"/>
    <property type="project" value="TreeGrafter"/>
</dbReference>
<evidence type="ECO:0000256" key="3">
    <source>
        <dbReference type="ARBA" id="ARBA00023163"/>
    </source>
</evidence>
<evidence type="ECO:0000313" key="6">
    <source>
        <dbReference type="EMBL" id="KQH80389.1"/>
    </source>
</evidence>
<evidence type="ECO:0000313" key="7">
    <source>
        <dbReference type="Proteomes" id="UP000051677"/>
    </source>
</evidence>
<reference evidence="6 7" key="1">
    <citation type="submission" date="2015-10" db="EMBL/GenBank/DDBJ databases">
        <title>Mycobacterium gordonae draft genome assembly.</title>
        <authorList>
            <person name="Ustinova V."/>
            <person name="Smirnova T."/>
            <person name="Blagodatskikh K."/>
            <person name="Varlamov D."/>
            <person name="Larionova E."/>
            <person name="Chernousova L."/>
        </authorList>
    </citation>
    <scope>NUCLEOTIDE SEQUENCE [LARGE SCALE GENOMIC DNA]</scope>
    <source>
        <strain evidence="6 7">CTRI 14-8773</strain>
    </source>
</reference>
<feature type="domain" description="HTH tetR-type" evidence="5">
    <location>
        <begin position="15"/>
        <end position="74"/>
    </location>
</feature>
<keyword evidence="1" id="KW-0805">Transcription regulation</keyword>
<keyword evidence="2 4" id="KW-0238">DNA-binding</keyword>
<dbReference type="InterPro" id="IPR009057">
    <property type="entry name" value="Homeodomain-like_sf"/>
</dbReference>
<protein>
    <submittedName>
        <fullName evidence="6">TetR family transcriptional regulator</fullName>
    </submittedName>
</protein>
<dbReference type="PANTHER" id="PTHR30055">
    <property type="entry name" value="HTH-TYPE TRANSCRIPTIONAL REGULATOR RUTR"/>
    <property type="match status" value="1"/>
</dbReference>
<dbReference type="InterPro" id="IPR049513">
    <property type="entry name" value="TetR_C_40"/>
</dbReference>
<dbReference type="OrthoDB" id="3481545at2"/>
<dbReference type="Proteomes" id="UP000051677">
    <property type="component" value="Unassembled WGS sequence"/>
</dbReference>
<dbReference type="GO" id="GO:0000976">
    <property type="term" value="F:transcription cis-regulatory region binding"/>
    <property type="evidence" value="ECO:0007669"/>
    <property type="project" value="TreeGrafter"/>
</dbReference>
<dbReference type="InterPro" id="IPR050109">
    <property type="entry name" value="HTH-type_TetR-like_transc_reg"/>
</dbReference>
<sequence>MAADRSPSRMDLRKQRTRAALIKSARTFIADGQLEVPVQDICLAADVGIGSFYNHFDSKEELFQAAIVDVIDAQAGLLDALTEAVEDPAEKFAARFRLTGRMFRLRPKESRIGLALGMPLIMAEKGLGPRGVRDIGAAAAAGRFTVKDPELAMVLGAGSLLALGQLLYDQPARDEEETIDDVVDSLLRLFGLGPEEAQRISRMPLPDLSWVRDVDFNQLG</sequence>
<dbReference type="Gene3D" id="1.10.357.10">
    <property type="entry name" value="Tetracycline Repressor, domain 2"/>
    <property type="match status" value="1"/>
</dbReference>
<dbReference type="PANTHER" id="PTHR30055:SF234">
    <property type="entry name" value="HTH-TYPE TRANSCRIPTIONAL REGULATOR BETI"/>
    <property type="match status" value="1"/>
</dbReference>